<organism evidence="1 2">
    <name type="scientific">Portunus trituberculatus</name>
    <name type="common">Swimming crab</name>
    <name type="synonym">Neptunus trituberculatus</name>
    <dbReference type="NCBI Taxonomy" id="210409"/>
    <lineage>
        <taxon>Eukaryota</taxon>
        <taxon>Metazoa</taxon>
        <taxon>Ecdysozoa</taxon>
        <taxon>Arthropoda</taxon>
        <taxon>Crustacea</taxon>
        <taxon>Multicrustacea</taxon>
        <taxon>Malacostraca</taxon>
        <taxon>Eumalacostraca</taxon>
        <taxon>Eucarida</taxon>
        <taxon>Decapoda</taxon>
        <taxon>Pleocyemata</taxon>
        <taxon>Brachyura</taxon>
        <taxon>Eubrachyura</taxon>
        <taxon>Portunoidea</taxon>
        <taxon>Portunidae</taxon>
        <taxon>Portuninae</taxon>
        <taxon>Portunus</taxon>
    </lineage>
</organism>
<reference evidence="1 2" key="1">
    <citation type="submission" date="2019-05" db="EMBL/GenBank/DDBJ databases">
        <title>Another draft genome of Portunus trituberculatus and its Hox gene families provides insights of decapod evolution.</title>
        <authorList>
            <person name="Jeong J.-H."/>
            <person name="Song I."/>
            <person name="Kim S."/>
            <person name="Choi T."/>
            <person name="Kim D."/>
            <person name="Ryu S."/>
            <person name="Kim W."/>
        </authorList>
    </citation>
    <scope>NUCLEOTIDE SEQUENCE [LARGE SCALE GENOMIC DNA]</scope>
    <source>
        <tissue evidence="1">Muscle</tissue>
    </source>
</reference>
<accession>A0A5B7D2M9</accession>
<dbReference type="EMBL" id="VSRR010000451">
    <property type="protein sequence ID" value="MPC15738.1"/>
    <property type="molecule type" value="Genomic_DNA"/>
</dbReference>
<sequence length="156" mass="17142">MVGDPSRSRKCIPLASALSCPVRFLQPSLPLAFTSHDCHHTGTDASFTTTTTNTNTTITLSRPPIHPLPHLQPPPHPPPLLISSFTSSSLHYTFYHYIFHHTASIGSNILPFLTPTLHHILYHHHMQPPSPLTSSNSATCFTICILRQPPSVSCHG</sequence>
<dbReference type="AlphaFoldDB" id="A0A5B7D2M9"/>
<comment type="caution">
    <text evidence="1">The sequence shown here is derived from an EMBL/GenBank/DDBJ whole genome shotgun (WGS) entry which is preliminary data.</text>
</comment>
<dbReference type="Proteomes" id="UP000324222">
    <property type="component" value="Unassembled WGS sequence"/>
</dbReference>
<name>A0A5B7D2M9_PORTR</name>
<evidence type="ECO:0000313" key="1">
    <source>
        <dbReference type="EMBL" id="MPC15738.1"/>
    </source>
</evidence>
<keyword evidence="2" id="KW-1185">Reference proteome</keyword>
<proteinExistence type="predicted"/>
<protein>
    <submittedName>
        <fullName evidence="1">Uncharacterized protein</fullName>
    </submittedName>
</protein>
<evidence type="ECO:0000313" key="2">
    <source>
        <dbReference type="Proteomes" id="UP000324222"/>
    </source>
</evidence>
<gene>
    <name evidence="1" type="ORF">E2C01_008539</name>
</gene>